<dbReference type="RefSeq" id="WP_174672595.1">
    <property type="nucleotide sequence ID" value="NZ_CP054491.1"/>
</dbReference>
<name>A0A6N0HS09_9GAMM</name>
<protein>
    <submittedName>
        <fullName evidence="1">Uncharacterized protein</fullName>
    </submittedName>
</protein>
<gene>
    <name evidence="1" type="ORF">HUE57_01765</name>
</gene>
<dbReference type="KEGG" id="rev:HUE57_01765"/>
<evidence type="ECO:0000313" key="2">
    <source>
        <dbReference type="Proteomes" id="UP000509658"/>
    </source>
</evidence>
<dbReference type="AlphaFoldDB" id="A0A6N0HS09"/>
<reference evidence="1 2" key="1">
    <citation type="submission" date="2020-05" db="EMBL/GenBank/DDBJ databases">
        <title>Horizontal transmission and recombination maintain forever young bacterial symbiont genomes.</title>
        <authorList>
            <person name="Russell S.L."/>
            <person name="Pepper-Tunick E."/>
            <person name="Svedberg J."/>
            <person name="Byrne A."/>
            <person name="Ruelas Castillo J."/>
            <person name="Vollmers C."/>
            <person name="Beinart R.A."/>
            <person name="Corbett-Detig R."/>
        </authorList>
    </citation>
    <scope>NUCLEOTIDE SEQUENCE [LARGE SCALE GENOMIC DNA]</scope>
    <source>
        <strain evidence="1">Santa_Monica_outfall</strain>
    </source>
</reference>
<keyword evidence="2" id="KW-1185">Reference proteome</keyword>
<accession>A0A6N0HS09</accession>
<sequence>MYSGQRGELVGVETKDGEAVTGGCIYRPDDMYSAKLQGAKTKSGETVSGEFFLLGIIGAREQLFKTPRIIGVREQWFLILEKAVP</sequence>
<dbReference type="EMBL" id="CP054491">
    <property type="protein sequence ID" value="QKQ25153.1"/>
    <property type="molecule type" value="Genomic_DNA"/>
</dbReference>
<dbReference type="Proteomes" id="UP000509658">
    <property type="component" value="Chromosome"/>
</dbReference>
<evidence type="ECO:0000313" key="1">
    <source>
        <dbReference type="EMBL" id="QKQ25153.1"/>
    </source>
</evidence>
<proteinExistence type="predicted"/>
<organism evidence="1 2">
    <name type="scientific">Candidatus Reidiella endopervernicosa</name>
    <dbReference type="NCBI Taxonomy" id="2738883"/>
    <lineage>
        <taxon>Bacteria</taxon>
        <taxon>Pseudomonadati</taxon>
        <taxon>Pseudomonadota</taxon>
        <taxon>Gammaproteobacteria</taxon>
        <taxon>Candidatus Reidiella</taxon>
    </lineage>
</organism>